<dbReference type="RefSeq" id="WP_202381852.1">
    <property type="nucleotide sequence ID" value="NZ_BAAAMA010000002.1"/>
</dbReference>
<evidence type="ECO:0000313" key="4">
    <source>
        <dbReference type="Proteomes" id="UP001646141"/>
    </source>
</evidence>
<dbReference type="GO" id="GO:0016787">
    <property type="term" value="F:hydrolase activity"/>
    <property type="evidence" value="ECO:0007669"/>
    <property type="project" value="UniProtKB-KW"/>
</dbReference>
<keyword evidence="4" id="KW-1185">Reference proteome</keyword>
<evidence type="ECO:0000313" key="3">
    <source>
        <dbReference type="EMBL" id="MBL3689810.1"/>
    </source>
</evidence>
<accession>A0ABS1SQD9</accession>
<reference evidence="3 4" key="1">
    <citation type="submission" date="2018-09" db="EMBL/GenBank/DDBJ databases">
        <title>Comparative genomics of Leucobacter spp.</title>
        <authorList>
            <person name="Reis A.C."/>
            <person name="Kolvenbach B.A."/>
            <person name="Corvini P.F.X."/>
            <person name="Nunes O.C."/>
        </authorList>
    </citation>
    <scope>NUCLEOTIDE SEQUENCE [LARGE SCALE GENOMIC DNA]</scope>
    <source>
        <strain evidence="3 4">L-1</strain>
    </source>
</reference>
<proteinExistence type="predicted"/>
<gene>
    <name evidence="3" type="ORF">D3226_07520</name>
</gene>
<sequence length="260" mass="27739">MSDSAPLATEAEVNALAEQYYGTLGAYGYAEPLTIDPRDTVLLLVDIQEHLSTPAIVASLTAAGLYHEGLDPVLRAMEADLARALDNIEAVLAKCRELGIRPVHVGIQAQLGDASDTGALHRAAGMLYPPGSPDSAFLPQAAPLPGEAVLTKTCSGVHVGTHIDQMLRNMGVHHVIVAGFYTDQCVSSSVRDLADLGYQVGLVEDAMGAMSPQRHANALESIRKLYANSETTAELLDRLTALEAQLARRAEGRAGRRHRR</sequence>
<dbReference type="PANTHER" id="PTHR43540">
    <property type="entry name" value="PEROXYUREIDOACRYLATE/UREIDOACRYLATE AMIDOHYDROLASE-RELATED"/>
    <property type="match status" value="1"/>
</dbReference>
<organism evidence="3 4">
    <name type="scientific">Leucobacter chromiireducens subsp. chromiireducens</name>
    <dbReference type="NCBI Taxonomy" id="660067"/>
    <lineage>
        <taxon>Bacteria</taxon>
        <taxon>Bacillati</taxon>
        <taxon>Actinomycetota</taxon>
        <taxon>Actinomycetes</taxon>
        <taxon>Micrococcales</taxon>
        <taxon>Microbacteriaceae</taxon>
        <taxon>Leucobacter</taxon>
    </lineage>
</organism>
<dbReference type="PANTHER" id="PTHR43540:SF1">
    <property type="entry name" value="ISOCHORISMATASE HYDROLASE"/>
    <property type="match status" value="1"/>
</dbReference>
<protein>
    <submittedName>
        <fullName evidence="3">Cysteine hydrolase</fullName>
    </submittedName>
</protein>
<evidence type="ECO:0000259" key="2">
    <source>
        <dbReference type="Pfam" id="PF00857"/>
    </source>
</evidence>
<dbReference type="InterPro" id="IPR050272">
    <property type="entry name" value="Isochorismatase-like_hydrls"/>
</dbReference>
<dbReference type="Pfam" id="PF00857">
    <property type="entry name" value="Isochorismatase"/>
    <property type="match status" value="1"/>
</dbReference>
<dbReference type="Gene3D" id="3.40.50.850">
    <property type="entry name" value="Isochorismatase-like"/>
    <property type="match status" value="1"/>
</dbReference>
<dbReference type="InterPro" id="IPR000868">
    <property type="entry name" value="Isochorismatase-like_dom"/>
</dbReference>
<dbReference type="SUPFAM" id="SSF52499">
    <property type="entry name" value="Isochorismatase-like hydrolases"/>
    <property type="match status" value="1"/>
</dbReference>
<dbReference type="CDD" id="cd00431">
    <property type="entry name" value="cysteine_hydrolases"/>
    <property type="match status" value="1"/>
</dbReference>
<dbReference type="EMBL" id="QYAD01000002">
    <property type="protein sequence ID" value="MBL3689810.1"/>
    <property type="molecule type" value="Genomic_DNA"/>
</dbReference>
<keyword evidence="1 3" id="KW-0378">Hydrolase</keyword>
<dbReference type="InterPro" id="IPR036380">
    <property type="entry name" value="Isochorismatase-like_sf"/>
</dbReference>
<evidence type="ECO:0000256" key="1">
    <source>
        <dbReference type="ARBA" id="ARBA00022801"/>
    </source>
</evidence>
<name>A0ABS1SQD9_9MICO</name>
<feature type="domain" description="Isochorismatase-like" evidence="2">
    <location>
        <begin position="41"/>
        <end position="233"/>
    </location>
</feature>
<comment type="caution">
    <text evidence="3">The sequence shown here is derived from an EMBL/GenBank/DDBJ whole genome shotgun (WGS) entry which is preliminary data.</text>
</comment>
<dbReference type="Proteomes" id="UP001646141">
    <property type="component" value="Unassembled WGS sequence"/>
</dbReference>